<protein>
    <submittedName>
        <fullName evidence="2">DUF485 domain-containing protein</fullName>
    </submittedName>
</protein>
<keyword evidence="1" id="KW-0812">Transmembrane</keyword>
<feature type="transmembrane region" description="Helical" evidence="1">
    <location>
        <begin position="100"/>
        <end position="126"/>
    </location>
</feature>
<organism evidence="2 3">
    <name type="scientific">Nocardia terrae</name>
    <dbReference type="NCBI Taxonomy" id="2675851"/>
    <lineage>
        <taxon>Bacteria</taxon>
        <taxon>Bacillati</taxon>
        <taxon>Actinomycetota</taxon>
        <taxon>Actinomycetes</taxon>
        <taxon>Mycobacteriales</taxon>
        <taxon>Nocardiaceae</taxon>
        <taxon>Nocardia</taxon>
    </lineage>
</organism>
<feature type="transmembrane region" description="Helical" evidence="1">
    <location>
        <begin position="70"/>
        <end position="88"/>
    </location>
</feature>
<keyword evidence="1" id="KW-0472">Membrane</keyword>
<keyword evidence="1" id="KW-1133">Transmembrane helix</keyword>
<dbReference type="EMBL" id="WRPP01000001">
    <property type="protein sequence ID" value="MVU77082.1"/>
    <property type="molecule type" value="Genomic_DNA"/>
</dbReference>
<gene>
    <name evidence="2" type="ORF">GPX89_07450</name>
</gene>
<dbReference type="InterPro" id="IPR007436">
    <property type="entry name" value="DUF485"/>
</dbReference>
<name>A0A7K1URV5_9NOCA</name>
<keyword evidence="3" id="KW-1185">Reference proteome</keyword>
<dbReference type="Proteomes" id="UP000466794">
    <property type="component" value="Unassembled WGS sequence"/>
</dbReference>
<reference evidence="2 3" key="1">
    <citation type="submission" date="2019-12" db="EMBL/GenBank/DDBJ databases">
        <title>Nocardia sp. nov. ET3-3 isolated from soil.</title>
        <authorList>
            <person name="Kanchanasin P."/>
            <person name="Tanasupawat S."/>
            <person name="Yuki M."/>
            <person name="Kudo T."/>
        </authorList>
    </citation>
    <scope>NUCLEOTIDE SEQUENCE [LARGE SCALE GENOMIC DNA]</scope>
    <source>
        <strain evidence="2 3">ET3-3</strain>
    </source>
</reference>
<dbReference type="PANTHER" id="PTHR38441">
    <property type="entry name" value="INTEGRAL MEMBRANE PROTEIN-RELATED"/>
    <property type="match status" value="1"/>
</dbReference>
<evidence type="ECO:0000256" key="1">
    <source>
        <dbReference type="SAM" id="Phobius"/>
    </source>
</evidence>
<dbReference type="Pfam" id="PF04341">
    <property type="entry name" value="DUF485"/>
    <property type="match status" value="1"/>
</dbReference>
<accession>A0A7K1URV5</accession>
<evidence type="ECO:0000313" key="3">
    <source>
        <dbReference type="Proteomes" id="UP000466794"/>
    </source>
</evidence>
<proteinExistence type="predicted"/>
<sequence>MNFGSLIHEFAISPAVIRPVHNDIGCYCDLDHQEVSQLTTETQTGGPNPDWSQVYDTPEFQRLRSRFRRFVFPMTALFLAWYALYVLLADYAHHFMSQKVIGNITVGLVFGLLQFLSTFVITGLYVRYADRTLDPMAEEIRAELEGQA</sequence>
<evidence type="ECO:0000313" key="2">
    <source>
        <dbReference type="EMBL" id="MVU77082.1"/>
    </source>
</evidence>
<comment type="caution">
    <text evidence="2">The sequence shown here is derived from an EMBL/GenBank/DDBJ whole genome shotgun (WGS) entry which is preliminary data.</text>
</comment>
<dbReference type="AlphaFoldDB" id="A0A7K1URV5"/>
<dbReference type="PANTHER" id="PTHR38441:SF1">
    <property type="entry name" value="MEMBRANE PROTEIN"/>
    <property type="match status" value="1"/>
</dbReference>